<keyword evidence="6" id="KW-1185">Reference proteome</keyword>
<dbReference type="SUPFAM" id="SSF51735">
    <property type="entry name" value="NAD(P)-binding Rossmann-fold domains"/>
    <property type="match status" value="1"/>
</dbReference>
<dbReference type="AlphaFoldDB" id="A0A7X4RW84"/>
<dbReference type="InterPro" id="IPR036291">
    <property type="entry name" value="NAD(P)-bd_dom_sf"/>
</dbReference>
<dbReference type="InterPro" id="IPR050025">
    <property type="entry name" value="DalD"/>
</dbReference>
<dbReference type="SUPFAM" id="SSF48179">
    <property type="entry name" value="6-phosphogluconate dehydrogenase C-terminal domain-like"/>
    <property type="match status" value="1"/>
</dbReference>
<evidence type="ECO:0000259" key="4">
    <source>
        <dbReference type="Pfam" id="PF08125"/>
    </source>
</evidence>
<keyword evidence="1" id="KW-0560">Oxidoreductase</keyword>
<gene>
    <name evidence="5" type="ORF">F9817_19645</name>
</gene>
<dbReference type="EMBL" id="WEKT01000054">
    <property type="protein sequence ID" value="MZI95393.1"/>
    <property type="molecule type" value="Genomic_DNA"/>
</dbReference>
<dbReference type="InterPro" id="IPR023027">
    <property type="entry name" value="Mannitol_DH_CS"/>
</dbReference>
<dbReference type="Gene3D" id="3.40.50.720">
    <property type="entry name" value="NAD(P)-binding Rossmann-like Domain"/>
    <property type="match status" value="1"/>
</dbReference>
<dbReference type="InterPro" id="IPR013328">
    <property type="entry name" value="6PGD_dom2"/>
</dbReference>
<accession>A0A7X4RW84</accession>
<dbReference type="Gene3D" id="1.10.1040.10">
    <property type="entry name" value="N-(1-d-carboxylethyl)-l-norvaline Dehydrogenase, domain 2"/>
    <property type="match status" value="1"/>
</dbReference>
<dbReference type="Pfam" id="PF08125">
    <property type="entry name" value="Mannitol_dh_C"/>
    <property type="match status" value="1"/>
</dbReference>
<sequence length="457" mass="51852">MSTPYTWLHIGLGSFHRAHQAWYFNQLMRNGDHSWQIAAGNIRNDSEATIETLQRQHGEYVLETVTPRGHRHHELIKSIKKLIPWQADLAPLISCGAEPNTKVIAFTVTESGYYLDTEFNLQINNPDIKQDLQGGNQTIYGTISKILEQRIEQQAGPVTLLSCDNVRHNGQRFRDGLIEFLNLTHNAKVLGWLADNVSFPNSMVDRITPKPEPNLTDRVLDKTGVHDGAPVMGESFIQWVLEDNFIAGRPKLEEVGVELVASVDPYEEAKIRILNVSHAGIAWTGALIGQKYIHESTQTGFIREIVYKYITRDVIPCLSQHQNDIDFYQYRDVVLDRFTNEHIKDTIQRVSGDGFSKIPAMITPTLVESYAQGRVPKATASLPAIFYVFMQEWHIGRLAFDYYDGILDSASVHQMYEADDPIHLYASNQSLFGELAQKPEFEALLRNRIEAVYALLS</sequence>
<dbReference type="GO" id="GO:0042840">
    <property type="term" value="P:D-glucuronate catabolic process"/>
    <property type="evidence" value="ECO:0007669"/>
    <property type="project" value="TreeGrafter"/>
</dbReference>
<dbReference type="InterPro" id="IPR050988">
    <property type="entry name" value="Mannitol_DH/Oxidoreductase"/>
</dbReference>
<feature type="domain" description="Mannitol dehydrogenase C-terminal" evidence="4">
    <location>
        <begin position="263"/>
        <end position="452"/>
    </location>
</feature>
<dbReference type="RefSeq" id="WP_161157875.1">
    <property type="nucleotide sequence ID" value="NZ_WEKT01000054.1"/>
</dbReference>
<dbReference type="InterPro" id="IPR000669">
    <property type="entry name" value="Mannitol_DH"/>
</dbReference>
<reference evidence="5 6" key="1">
    <citation type="submission" date="2019-10" db="EMBL/GenBank/DDBJ databases">
        <title>Vibrio sp. nov. isolated from a shrimp pond.</title>
        <authorList>
            <person name="Gomez-Gil B."/>
            <person name="Enciso-Ibarra J."/>
            <person name="Enciso-Ibarra K."/>
            <person name="Bolan-Mejia C."/>
        </authorList>
    </citation>
    <scope>NUCLEOTIDE SEQUENCE [LARGE SCALE GENOMIC DNA]</scope>
    <source>
        <strain evidence="5 6">CAIM 722</strain>
    </source>
</reference>
<dbReference type="Pfam" id="PF01232">
    <property type="entry name" value="Mannitol_dh"/>
    <property type="match status" value="1"/>
</dbReference>
<evidence type="ECO:0000259" key="3">
    <source>
        <dbReference type="Pfam" id="PF01232"/>
    </source>
</evidence>
<organism evidence="5 6">
    <name type="scientific">Vibrio eleionomae</name>
    <dbReference type="NCBI Taxonomy" id="2653505"/>
    <lineage>
        <taxon>Bacteria</taxon>
        <taxon>Pseudomonadati</taxon>
        <taxon>Pseudomonadota</taxon>
        <taxon>Gammaproteobacteria</taxon>
        <taxon>Vibrionales</taxon>
        <taxon>Vibrionaceae</taxon>
        <taxon>Vibrio</taxon>
    </lineage>
</organism>
<name>A0A7X4RW84_9VIBR</name>
<dbReference type="PANTHER" id="PTHR43362:SF7">
    <property type="entry name" value="D-MANNONATE OXIDOREDUCTASE"/>
    <property type="match status" value="1"/>
</dbReference>
<dbReference type="GO" id="GO:0019594">
    <property type="term" value="P:mannitol metabolic process"/>
    <property type="evidence" value="ECO:0007669"/>
    <property type="project" value="InterPro"/>
</dbReference>
<evidence type="ECO:0000313" key="6">
    <source>
        <dbReference type="Proteomes" id="UP000462621"/>
    </source>
</evidence>
<evidence type="ECO:0000256" key="2">
    <source>
        <dbReference type="ARBA" id="ARBA00023027"/>
    </source>
</evidence>
<dbReference type="GO" id="GO:0008866">
    <property type="term" value="F:fructuronate reductase activity"/>
    <property type="evidence" value="ECO:0007669"/>
    <property type="project" value="TreeGrafter"/>
</dbReference>
<feature type="domain" description="Mannitol dehydrogenase N-terminal" evidence="3">
    <location>
        <begin position="8"/>
        <end position="253"/>
    </location>
</feature>
<dbReference type="InterPro" id="IPR013131">
    <property type="entry name" value="Mannitol_DH_N"/>
</dbReference>
<evidence type="ECO:0000313" key="5">
    <source>
        <dbReference type="EMBL" id="MZI95393.1"/>
    </source>
</evidence>
<keyword evidence="2" id="KW-0520">NAD</keyword>
<dbReference type="PANTHER" id="PTHR43362">
    <property type="entry name" value="MANNITOL DEHYDROGENASE DSF1-RELATED"/>
    <property type="match status" value="1"/>
</dbReference>
<dbReference type="PROSITE" id="PS00974">
    <property type="entry name" value="MANNITOL_DHGENASE"/>
    <property type="match status" value="1"/>
</dbReference>
<dbReference type="Proteomes" id="UP000462621">
    <property type="component" value="Unassembled WGS sequence"/>
</dbReference>
<dbReference type="PRINTS" id="PR00084">
    <property type="entry name" value="MTLDHDRGNASE"/>
</dbReference>
<dbReference type="NCBIfam" id="NF043014">
    <property type="entry name" value="DArabDhDalD"/>
    <property type="match status" value="1"/>
</dbReference>
<proteinExistence type="predicted"/>
<evidence type="ECO:0000256" key="1">
    <source>
        <dbReference type="ARBA" id="ARBA00023002"/>
    </source>
</evidence>
<dbReference type="InterPro" id="IPR013118">
    <property type="entry name" value="Mannitol_DH_C"/>
</dbReference>
<protein>
    <submittedName>
        <fullName evidence="5">Mannitol dehydrogenase family protein</fullName>
    </submittedName>
</protein>
<comment type="caution">
    <text evidence="5">The sequence shown here is derived from an EMBL/GenBank/DDBJ whole genome shotgun (WGS) entry which is preliminary data.</text>
</comment>
<dbReference type="InterPro" id="IPR008927">
    <property type="entry name" value="6-PGluconate_DH-like_C_sf"/>
</dbReference>